<sequence>MVLSSPSNAARFQFEPYSHSWVALHPQPKGVIQFVGSALWGTFPILVYRHFLKSLFAAGYTVVAFPFRFTLHHWSTAIDLLDEHYTLRGSMVEAAMAKGYESAVYLNAANYTWIGHGLGCKYVALLELLSSTEVLTECWQSLPPHAPSTRQLKEIQQGLSCLNARLRLMEQRIQRLTGQTVDYGLPSIMQQASLWLAPAIKVPVPAKWLRWVLSKLLTASPTVDQTHQLIAHSRLFHFTGLIQFARDRNTANTCQQLMHEQPHIRRRFLKGNHLEPVGIQLGQCVVDFNPLDKFIQPLSCRDLEFNALALVHRLRNTPAVAQQRCDETCDASSTTRHRIAA</sequence>
<evidence type="ECO:0000313" key="3">
    <source>
        <dbReference type="Proteomes" id="UP000473574"/>
    </source>
</evidence>
<evidence type="ECO:0000256" key="1">
    <source>
        <dbReference type="SAM" id="Coils"/>
    </source>
</evidence>
<name>A0A6M0S397_9CYAN</name>
<comment type="caution">
    <text evidence="2">The sequence shown here is derived from an EMBL/GenBank/DDBJ whole genome shotgun (WGS) entry which is preliminary data.</text>
</comment>
<gene>
    <name evidence="2" type="ORF">D0962_09340</name>
</gene>
<dbReference type="RefSeq" id="WP_163662030.1">
    <property type="nucleotide sequence ID" value="NZ_QZCE01000002.1"/>
</dbReference>
<dbReference type="EMBL" id="QZCE01000002">
    <property type="protein sequence ID" value="NEZ62984.1"/>
    <property type="molecule type" value="Genomic_DNA"/>
</dbReference>
<accession>A0A6M0S397</accession>
<dbReference type="InterPro" id="IPR010765">
    <property type="entry name" value="DUF1350"/>
</dbReference>
<dbReference type="AlphaFoldDB" id="A0A6M0S397"/>
<evidence type="ECO:0000313" key="2">
    <source>
        <dbReference type="EMBL" id="NEZ62984.1"/>
    </source>
</evidence>
<organism evidence="2 3">
    <name type="scientific">Adonisia turfae CCMR0082</name>
    <dbReference type="NCBI Taxonomy" id="2304604"/>
    <lineage>
        <taxon>Bacteria</taxon>
        <taxon>Bacillati</taxon>
        <taxon>Cyanobacteriota</taxon>
        <taxon>Adonisia</taxon>
        <taxon>Adonisia turfae</taxon>
    </lineage>
</organism>
<dbReference type="Pfam" id="PF07082">
    <property type="entry name" value="DUF1350"/>
    <property type="match status" value="1"/>
</dbReference>
<dbReference type="Proteomes" id="UP000473574">
    <property type="component" value="Unassembled WGS sequence"/>
</dbReference>
<keyword evidence="1" id="KW-0175">Coiled coil</keyword>
<feature type="coiled-coil region" evidence="1">
    <location>
        <begin position="152"/>
        <end position="179"/>
    </location>
</feature>
<protein>
    <submittedName>
        <fullName evidence="2">DUF1350 domain-containing protein</fullName>
    </submittedName>
</protein>
<proteinExistence type="predicted"/>
<reference evidence="2 3" key="1">
    <citation type="journal article" date="2020" name="Microb. Ecol.">
        <title>Ecogenomics of the Marine Benthic Filamentous Cyanobacterium Adonisia.</title>
        <authorList>
            <person name="Walter J.M."/>
            <person name="Coutinho F.H."/>
            <person name="Leomil L."/>
            <person name="Hargreaves P.I."/>
            <person name="Campeao M.E."/>
            <person name="Vieira V.V."/>
            <person name="Silva B.S."/>
            <person name="Fistarol G.O."/>
            <person name="Salomon P.S."/>
            <person name="Sawabe T."/>
            <person name="Mino S."/>
            <person name="Hosokawa M."/>
            <person name="Miyashita H."/>
            <person name="Maruyama F."/>
            <person name="van Verk M.C."/>
            <person name="Dutilh B.E."/>
            <person name="Thompson C.C."/>
            <person name="Thompson F.L."/>
        </authorList>
    </citation>
    <scope>NUCLEOTIDE SEQUENCE [LARGE SCALE GENOMIC DNA]</scope>
    <source>
        <strain evidence="2 3">CCMR0082</strain>
    </source>
</reference>